<dbReference type="KEGG" id="aay:WYH_01250"/>
<keyword evidence="2" id="KW-0812">Transmembrane</keyword>
<keyword evidence="5" id="KW-0489">Methyltransferase</keyword>
<evidence type="ECO:0000256" key="4">
    <source>
        <dbReference type="ARBA" id="ARBA00023136"/>
    </source>
</evidence>
<reference evidence="5" key="1">
    <citation type="submission" date="2015-05" db="EMBL/GenBank/DDBJ databases">
        <title>The complete genome of Altererythrobacter atlanticus strain 26DY36.</title>
        <authorList>
            <person name="Wu Y.-H."/>
            <person name="Cheng H."/>
            <person name="Wu X.-W."/>
        </authorList>
    </citation>
    <scope>NUCLEOTIDE SEQUENCE [LARGE SCALE GENOMIC DNA]</scope>
    <source>
        <strain evidence="5">26DY36</strain>
    </source>
</reference>
<evidence type="ECO:0000313" key="5">
    <source>
        <dbReference type="EMBL" id="AKH42295.1"/>
    </source>
</evidence>
<organism evidence="5 6">
    <name type="scientific">Croceibacterium atlanticum</name>
    <dbReference type="NCBI Taxonomy" id="1267766"/>
    <lineage>
        <taxon>Bacteria</taxon>
        <taxon>Pseudomonadati</taxon>
        <taxon>Pseudomonadota</taxon>
        <taxon>Alphaproteobacteria</taxon>
        <taxon>Sphingomonadales</taxon>
        <taxon>Erythrobacteraceae</taxon>
        <taxon>Croceibacterium</taxon>
    </lineage>
</organism>
<dbReference type="RefSeq" id="WP_046904872.1">
    <property type="nucleotide sequence ID" value="NZ_CP011452.2"/>
</dbReference>
<dbReference type="Pfam" id="PF04140">
    <property type="entry name" value="ICMT"/>
    <property type="match status" value="1"/>
</dbReference>
<protein>
    <submittedName>
        <fullName evidence="5">Isoprenylcysteine carboxyl methyltransferase (ICMT) family protein</fullName>
    </submittedName>
</protein>
<dbReference type="AlphaFoldDB" id="A0A0F7KU33"/>
<dbReference type="EMBL" id="CP011452">
    <property type="protein sequence ID" value="AKH42295.1"/>
    <property type="molecule type" value="Genomic_DNA"/>
</dbReference>
<evidence type="ECO:0000256" key="2">
    <source>
        <dbReference type="ARBA" id="ARBA00022692"/>
    </source>
</evidence>
<dbReference type="GO" id="GO:0032259">
    <property type="term" value="P:methylation"/>
    <property type="evidence" value="ECO:0007669"/>
    <property type="project" value="UniProtKB-KW"/>
</dbReference>
<keyword evidence="5" id="KW-0808">Transferase</keyword>
<keyword evidence="4" id="KW-0472">Membrane</keyword>
<evidence type="ECO:0000313" key="6">
    <source>
        <dbReference type="Proteomes" id="UP000034392"/>
    </source>
</evidence>
<name>A0A0F7KU33_9SPHN</name>
<dbReference type="STRING" id="1267766.WYH_01250"/>
<dbReference type="PATRIC" id="fig|1267766.3.peg.1260"/>
<evidence type="ECO:0000256" key="1">
    <source>
        <dbReference type="ARBA" id="ARBA00004141"/>
    </source>
</evidence>
<dbReference type="GO" id="GO:0004671">
    <property type="term" value="F:protein C-terminal S-isoprenylcysteine carboxyl O-methyltransferase activity"/>
    <property type="evidence" value="ECO:0007669"/>
    <property type="project" value="InterPro"/>
</dbReference>
<accession>A0A0F7KU33</accession>
<dbReference type="GO" id="GO:0016020">
    <property type="term" value="C:membrane"/>
    <property type="evidence" value="ECO:0007669"/>
    <property type="project" value="UniProtKB-SubCell"/>
</dbReference>
<dbReference type="Proteomes" id="UP000034392">
    <property type="component" value="Chromosome"/>
</dbReference>
<dbReference type="Gene3D" id="1.20.120.1630">
    <property type="match status" value="1"/>
</dbReference>
<dbReference type="OrthoDB" id="7388137at2"/>
<gene>
    <name evidence="5" type="ORF">WYH_01250</name>
</gene>
<keyword evidence="6" id="KW-1185">Reference proteome</keyword>
<sequence length="452" mass="51142">MNAHSRTMPLRRPESDVSWHVGFVGLLVLLAWIAFCRFWPGIVDLFGLNAPREVMSGPHAALLSMVLVGIAMAAWSVLVEKVHRRPSTGIDWDNVRPLSQIRRISLTKLAGLWATWLLIGAFYCLGRWYWDGQYLFAMRIIGWAAIPIFLLSIPYIFWLDRRMVDPRDHSWHFGALLLGREAWDPEQVKKHWRAWIIKGFFGAFMISILPPGFAHVVEADYGAILSNPVALGTHLFELLFVVDVQIGTVGYLLTLRPLDAHIRSGNPFIAGWLAALICYPPFVYAFMGNGGMIQYEYNTAGWGYWFAGQPILLWGWAAMLVFLTAIYAWATVAFGIRFSNLTYRGIITNGPYRFTRHPAYLSKNLFWWLSVLPFLVTSASAVDAIRNTVFLGCVSAVYFWRARTEEAHLLAEDARYGQYHAWMQAHGLITAPLARLLAAVRPGQPGRAQPAE</sequence>
<comment type="subcellular location">
    <subcellularLocation>
        <location evidence="1">Membrane</location>
        <topology evidence="1">Multi-pass membrane protein</topology>
    </subcellularLocation>
</comment>
<dbReference type="InterPro" id="IPR007269">
    <property type="entry name" value="ICMT_MeTrfase"/>
</dbReference>
<keyword evidence="3" id="KW-1133">Transmembrane helix</keyword>
<evidence type="ECO:0000256" key="3">
    <source>
        <dbReference type="ARBA" id="ARBA00022989"/>
    </source>
</evidence>
<proteinExistence type="predicted"/>